<proteinExistence type="predicted"/>
<evidence type="ECO:0000313" key="3">
    <source>
        <dbReference type="Proteomes" id="UP000789570"/>
    </source>
</evidence>
<feature type="region of interest" description="Disordered" evidence="1">
    <location>
        <begin position="575"/>
        <end position="600"/>
    </location>
</feature>
<gene>
    <name evidence="2" type="ORF">FCALED_LOCUS8393</name>
</gene>
<evidence type="ECO:0000313" key="2">
    <source>
        <dbReference type="EMBL" id="CAG8596913.1"/>
    </source>
</evidence>
<keyword evidence="3" id="KW-1185">Reference proteome</keyword>
<dbReference type="EMBL" id="CAJVPQ010002432">
    <property type="protein sequence ID" value="CAG8596913.1"/>
    <property type="molecule type" value="Genomic_DNA"/>
</dbReference>
<dbReference type="AlphaFoldDB" id="A0A9N9CE72"/>
<feature type="region of interest" description="Disordered" evidence="1">
    <location>
        <begin position="1"/>
        <end position="22"/>
    </location>
</feature>
<feature type="region of interest" description="Disordered" evidence="1">
    <location>
        <begin position="648"/>
        <end position="704"/>
    </location>
</feature>
<feature type="compositionally biased region" description="Polar residues" evidence="1">
    <location>
        <begin position="1"/>
        <end position="11"/>
    </location>
</feature>
<reference evidence="2" key="1">
    <citation type="submission" date="2021-06" db="EMBL/GenBank/DDBJ databases">
        <authorList>
            <person name="Kallberg Y."/>
            <person name="Tangrot J."/>
            <person name="Rosling A."/>
        </authorList>
    </citation>
    <scope>NUCLEOTIDE SEQUENCE</scope>
    <source>
        <strain evidence="2">UK204</strain>
    </source>
</reference>
<feature type="compositionally biased region" description="Polar residues" evidence="1">
    <location>
        <begin position="245"/>
        <end position="258"/>
    </location>
</feature>
<name>A0A9N9CE72_9GLOM</name>
<feature type="region of interest" description="Disordered" evidence="1">
    <location>
        <begin position="236"/>
        <end position="262"/>
    </location>
</feature>
<organism evidence="2 3">
    <name type="scientific">Funneliformis caledonium</name>
    <dbReference type="NCBI Taxonomy" id="1117310"/>
    <lineage>
        <taxon>Eukaryota</taxon>
        <taxon>Fungi</taxon>
        <taxon>Fungi incertae sedis</taxon>
        <taxon>Mucoromycota</taxon>
        <taxon>Glomeromycotina</taxon>
        <taxon>Glomeromycetes</taxon>
        <taxon>Glomerales</taxon>
        <taxon>Glomeraceae</taxon>
        <taxon>Funneliformis</taxon>
    </lineage>
</organism>
<feature type="region of interest" description="Disordered" evidence="1">
    <location>
        <begin position="717"/>
        <end position="737"/>
    </location>
</feature>
<dbReference type="OrthoDB" id="2423365at2759"/>
<protein>
    <submittedName>
        <fullName evidence="2">5071_t:CDS:1</fullName>
    </submittedName>
</protein>
<comment type="caution">
    <text evidence="2">The sequence shown here is derived from an EMBL/GenBank/DDBJ whole genome shotgun (WGS) entry which is preliminary data.</text>
</comment>
<feature type="region of interest" description="Disordered" evidence="1">
    <location>
        <begin position="925"/>
        <end position="959"/>
    </location>
</feature>
<feature type="compositionally biased region" description="Acidic residues" evidence="1">
    <location>
        <begin position="653"/>
        <end position="666"/>
    </location>
</feature>
<dbReference type="Proteomes" id="UP000789570">
    <property type="component" value="Unassembled WGS sequence"/>
</dbReference>
<feature type="compositionally biased region" description="Polar residues" evidence="1">
    <location>
        <begin position="522"/>
        <end position="531"/>
    </location>
</feature>
<feature type="compositionally biased region" description="Low complexity" evidence="1">
    <location>
        <begin position="575"/>
        <end position="585"/>
    </location>
</feature>
<evidence type="ECO:0000256" key="1">
    <source>
        <dbReference type="SAM" id="MobiDB-lite"/>
    </source>
</evidence>
<accession>A0A9N9CE72</accession>
<feature type="region of interest" description="Disordered" evidence="1">
    <location>
        <begin position="521"/>
        <end position="540"/>
    </location>
</feature>
<sequence length="959" mass="102904">MGQSQVKSTNDQLKDNLQDSPMVENSVVTEATYTVVASDSNAHHNFNLPSIQDSHSQGIISNSLSTGIDLGGAQTEKVVTFTSDGNNFLELIDDGIDEFSSDNFTICLTSSTTIDFTNNSLASSLAGLTIRDNSDNRPTASVVQATSIKNPTVKEIHNGLSTTIEDNNNIIFSQITNDVSTTNIGSTITSNLSDSIHKKSSKEIKSTLADEAEYTIPPAIAEDVLREMLANKPSQDLLEELEPPSVTTNGKGDNSSSKFKGDSVIHEKIGESSEQSKNSVKKNNLLISSGMTDSPFPSKFTFPNIADKNFFVPNFSTPPVTTSPSSFSFGHSSELPLQNSLQNTFQNPSISSSNSTITNISQQKDHQRRVTLQWHPPVLDKFSPVLSSKAPSITMPSSSMIWPPSINTTSPTDTQFSNSNLLFPQFTGSFKFDMNSKNIVIGTQGSSNIPSPLIPPTNVVDNNNIITNIATVPMSSDSTNVLNAPLSLSSTASTSRRGIHPNVGVGRTTTLYVPAKSPIKSVPNSSGSNHHGNIKTPLVVSPPSKLPMKFGDISISSTSLTSAAASAKGITINVNGSNSNSNSSSTIQTTPSPRGFIHNATNAPTQRQIKELPRRAKFRFNIKSEIIVPSSLQPSLPVIPPSPLFSFATPVNSEDDDDFDAEEDDGSNANGHTDWLDNANNKKKRKALQTVGGSSTTSGGVGGVMKTLTTKERANPLRRVERRSTQRSNVGKLSSSSDSMLPFDSKIVSKELDGMRPPQTTFDFSFKSISEKSAAAAAASVNAASAKRLAAVSPIQTMNAKNDPFSSSLFLQQSSSTVTTVAIPSNTKKKVSTKRAAPSSTLFKNEDVISANNNHVHPQFVKTLKALPQPPTPAATPKRMPNADIQHISNNNASRRKIKFPEKNGDWICMFCEYRLYYGDGRRLRRRPKNNINSNNGDGGGGFNTPSDGGLTPDKALAT</sequence>